<dbReference type="InterPro" id="IPR051016">
    <property type="entry name" value="Diverse_Substrate_AcTransf"/>
</dbReference>
<dbReference type="InterPro" id="IPR000182">
    <property type="entry name" value="GNAT_dom"/>
</dbReference>
<dbReference type="RefSeq" id="WP_103720206.1">
    <property type="nucleotide sequence ID" value="NZ_PQFZ01000015.1"/>
</dbReference>
<reference evidence="4 5" key="1">
    <citation type="submission" date="2018-01" db="EMBL/GenBank/DDBJ databases">
        <title>Genomic Encyclopedia of Type Strains, Phase III (KMG-III): the genomes of soil and plant-associated and newly described type strains.</title>
        <authorList>
            <person name="Whitman W."/>
        </authorList>
    </citation>
    <scope>NUCLEOTIDE SEQUENCE [LARGE SCALE GENOMIC DNA]</scope>
    <source>
        <strain evidence="4 5">1131</strain>
    </source>
</reference>
<dbReference type="Proteomes" id="UP000236919">
    <property type="component" value="Unassembled WGS sequence"/>
</dbReference>
<accession>A0A2S4M0W2</accession>
<proteinExistence type="predicted"/>
<keyword evidence="1 4" id="KW-0808">Transferase</keyword>
<evidence type="ECO:0000313" key="5">
    <source>
        <dbReference type="Proteomes" id="UP000236919"/>
    </source>
</evidence>
<dbReference type="Gene3D" id="3.40.630.30">
    <property type="match status" value="1"/>
</dbReference>
<dbReference type="CDD" id="cd04301">
    <property type="entry name" value="NAT_SF"/>
    <property type="match status" value="1"/>
</dbReference>
<evidence type="ECO:0000256" key="2">
    <source>
        <dbReference type="ARBA" id="ARBA00023315"/>
    </source>
</evidence>
<sequence length="166" mass="17696">MAAQTRHIRIRHLTEADHSALVALMVEMQGHYRVPCPEPAQILAGIAAPPAGVEILIAEDGAALLGFAAAAAIYPGPGLTSGFFLKELYVAREARGAGIGRALMRALADLALVRGHKRLDWTADAANPELLRFYESLGAVAQREKIFYRLAGEALVATARSATPQD</sequence>
<comment type="caution">
    <text evidence="4">The sequence shown here is derived from an EMBL/GenBank/DDBJ whole genome shotgun (WGS) entry which is preliminary data.</text>
</comment>
<dbReference type="PANTHER" id="PTHR10545:SF29">
    <property type="entry name" value="GH14572P-RELATED"/>
    <property type="match status" value="1"/>
</dbReference>
<dbReference type="AlphaFoldDB" id="A0A2S4M0W2"/>
<feature type="domain" description="N-acetyltransferase" evidence="3">
    <location>
        <begin position="8"/>
        <end position="162"/>
    </location>
</feature>
<dbReference type="PANTHER" id="PTHR10545">
    <property type="entry name" value="DIAMINE N-ACETYLTRANSFERASE"/>
    <property type="match status" value="1"/>
</dbReference>
<dbReference type="PROSITE" id="PS51186">
    <property type="entry name" value="GNAT"/>
    <property type="match status" value="1"/>
</dbReference>
<keyword evidence="2" id="KW-0012">Acyltransferase</keyword>
<name>A0A2S4M0W2_9HYPH</name>
<protein>
    <submittedName>
        <fullName evidence="4">Acetyltransferase (GNAT) family protein</fullName>
    </submittedName>
</protein>
<evidence type="ECO:0000256" key="1">
    <source>
        <dbReference type="ARBA" id="ARBA00022679"/>
    </source>
</evidence>
<dbReference type="InterPro" id="IPR016181">
    <property type="entry name" value="Acyl_CoA_acyltransferase"/>
</dbReference>
<dbReference type="Pfam" id="PF00583">
    <property type="entry name" value="Acetyltransf_1"/>
    <property type="match status" value="1"/>
</dbReference>
<gene>
    <name evidence="4" type="ORF">CYD53_115110</name>
</gene>
<dbReference type="GO" id="GO:0008080">
    <property type="term" value="F:N-acetyltransferase activity"/>
    <property type="evidence" value="ECO:0007669"/>
    <property type="project" value="TreeGrafter"/>
</dbReference>
<dbReference type="EMBL" id="PQFZ01000015">
    <property type="protein sequence ID" value="POR48362.1"/>
    <property type="molecule type" value="Genomic_DNA"/>
</dbReference>
<organism evidence="4 5">
    <name type="scientific">Bosea psychrotolerans</name>
    <dbReference type="NCBI Taxonomy" id="1871628"/>
    <lineage>
        <taxon>Bacteria</taxon>
        <taxon>Pseudomonadati</taxon>
        <taxon>Pseudomonadota</taxon>
        <taxon>Alphaproteobacteria</taxon>
        <taxon>Hyphomicrobiales</taxon>
        <taxon>Boseaceae</taxon>
        <taxon>Bosea</taxon>
    </lineage>
</organism>
<evidence type="ECO:0000259" key="3">
    <source>
        <dbReference type="PROSITE" id="PS51186"/>
    </source>
</evidence>
<evidence type="ECO:0000313" key="4">
    <source>
        <dbReference type="EMBL" id="POR48362.1"/>
    </source>
</evidence>
<dbReference type="SUPFAM" id="SSF55729">
    <property type="entry name" value="Acyl-CoA N-acyltransferases (Nat)"/>
    <property type="match status" value="1"/>
</dbReference>
<dbReference type="OrthoDB" id="7995647at2"/>
<keyword evidence="5" id="KW-1185">Reference proteome</keyword>